<sequence length="328" mass="37232">MLRRLQSVTSVLHAYGHQWECQLVFNARLVPGAGLTDGEGTERFWSQMSALIGMLRHVSKARRPIILELQADFLAGVSRNNLGHWMQRKWEAILKRRHEARVEITRIGLTAEYLREQWEAQIEAQLSLRHRTLRVVDEAAALYASLDIGDRFPSITRYGMAFVKALAMAYDAKRKARAKITGRIQEYARLDQAVGGAGTPLGTREGHQRTVRSIRKRTPALLQAIAKYNDLCDQLHDLLPEGLDFPLPERLPTEIAALRDDPSLLEDVWLAGVPGDNAPWLQDARVRRGIRAQLVLDRCDEEEKRLVREEAQLLQWLHDTSATTNAAL</sequence>
<dbReference type="InterPro" id="IPR040521">
    <property type="entry name" value="KDZ"/>
</dbReference>
<dbReference type="InParanoid" id="A0A166N310"/>
<name>A0A166N310_EXIGL</name>
<reference evidence="1 2" key="1">
    <citation type="journal article" date="2016" name="Mol. Biol. Evol.">
        <title>Comparative Genomics of Early-Diverging Mushroom-Forming Fungi Provides Insights into the Origins of Lignocellulose Decay Capabilities.</title>
        <authorList>
            <person name="Nagy L.G."/>
            <person name="Riley R."/>
            <person name="Tritt A."/>
            <person name="Adam C."/>
            <person name="Daum C."/>
            <person name="Floudas D."/>
            <person name="Sun H."/>
            <person name="Yadav J.S."/>
            <person name="Pangilinan J."/>
            <person name="Larsson K.H."/>
            <person name="Matsuura K."/>
            <person name="Barry K."/>
            <person name="Labutti K."/>
            <person name="Kuo R."/>
            <person name="Ohm R.A."/>
            <person name="Bhattacharya S.S."/>
            <person name="Shirouzu T."/>
            <person name="Yoshinaga Y."/>
            <person name="Martin F.M."/>
            <person name="Grigoriev I.V."/>
            <person name="Hibbett D.S."/>
        </authorList>
    </citation>
    <scope>NUCLEOTIDE SEQUENCE [LARGE SCALE GENOMIC DNA]</scope>
    <source>
        <strain evidence="1 2">HHB12029</strain>
    </source>
</reference>
<dbReference type="STRING" id="1314781.A0A166N310"/>
<dbReference type="EMBL" id="KV426789">
    <property type="protein sequence ID" value="KZV78701.1"/>
    <property type="molecule type" value="Genomic_DNA"/>
</dbReference>
<keyword evidence="2" id="KW-1185">Reference proteome</keyword>
<evidence type="ECO:0000313" key="2">
    <source>
        <dbReference type="Proteomes" id="UP000077266"/>
    </source>
</evidence>
<dbReference type="Proteomes" id="UP000077266">
    <property type="component" value="Unassembled WGS sequence"/>
</dbReference>
<dbReference type="AlphaFoldDB" id="A0A166N310"/>
<evidence type="ECO:0000313" key="1">
    <source>
        <dbReference type="EMBL" id="KZV78701.1"/>
    </source>
</evidence>
<dbReference type="OrthoDB" id="3364670at2759"/>
<gene>
    <name evidence="1" type="ORF">EXIGLDRAFT_633405</name>
</gene>
<dbReference type="PANTHER" id="PTHR33096:SF1">
    <property type="entry name" value="CXC1-LIKE CYSTEINE CLUSTER ASSOCIATED WITH KDZ TRANSPOSASES DOMAIN-CONTAINING PROTEIN"/>
    <property type="match status" value="1"/>
</dbReference>
<protein>
    <submittedName>
        <fullName evidence="1">Uncharacterized protein</fullName>
    </submittedName>
</protein>
<feature type="non-terminal residue" evidence="1">
    <location>
        <position position="328"/>
    </location>
</feature>
<dbReference type="PANTHER" id="PTHR33096">
    <property type="entry name" value="CXC2 DOMAIN-CONTAINING PROTEIN"/>
    <property type="match status" value="1"/>
</dbReference>
<dbReference type="Pfam" id="PF18758">
    <property type="entry name" value="KDZ"/>
    <property type="match status" value="1"/>
</dbReference>
<proteinExistence type="predicted"/>
<organism evidence="1 2">
    <name type="scientific">Exidia glandulosa HHB12029</name>
    <dbReference type="NCBI Taxonomy" id="1314781"/>
    <lineage>
        <taxon>Eukaryota</taxon>
        <taxon>Fungi</taxon>
        <taxon>Dikarya</taxon>
        <taxon>Basidiomycota</taxon>
        <taxon>Agaricomycotina</taxon>
        <taxon>Agaricomycetes</taxon>
        <taxon>Auriculariales</taxon>
        <taxon>Exidiaceae</taxon>
        <taxon>Exidia</taxon>
    </lineage>
</organism>
<accession>A0A166N310</accession>